<dbReference type="AlphaFoldDB" id="A0A919FKY1"/>
<proteinExistence type="predicted"/>
<evidence type="ECO:0000259" key="2">
    <source>
        <dbReference type="Pfam" id="PF03372"/>
    </source>
</evidence>
<dbReference type="RefSeq" id="WP_229872133.1">
    <property type="nucleotide sequence ID" value="NZ_BNAS01000001.1"/>
</dbReference>
<keyword evidence="1" id="KW-0472">Membrane</keyword>
<keyword evidence="1" id="KW-1133">Transmembrane helix</keyword>
<dbReference type="Pfam" id="PF03372">
    <property type="entry name" value="Exo_endo_phos"/>
    <property type="match status" value="1"/>
</dbReference>
<dbReference type="SUPFAM" id="SSF56219">
    <property type="entry name" value="DNase I-like"/>
    <property type="match status" value="1"/>
</dbReference>
<dbReference type="GO" id="GO:0003824">
    <property type="term" value="F:catalytic activity"/>
    <property type="evidence" value="ECO:0007669"/>
    <property type="project" value="InterPro"/>
</dbReference>
<gene>
    <name evidence="3" type="ORF">GCM10017772_10260</name>
</gene>
<name>A0A919FKY1_9MICO</name>
<organism evidence="3 4">
    <name type="scientific">Promicromonospora soli</name>
    <dbReference type="NCBI Taxonomy" id="2035533"/>
    <lineage>
        <taxon>Bacteria</taxon>
        <taxon>Bacillati</taxon>
        <taxon>Actinomycetota</taxon>
        <taxon>Actinomycetes</taxon>
        <taxon>Micrococcales</taxon>
        <taxon>Promicromonosporaceae</taxon>
        <taxon>Promicromonospora</taxon>
    </lineage>
</organism>
<keyword evidence="4" id="KW-1185">Reference proteome</keyword>
<protein>
    <recommendedName>
        <fullName evidence="2">Endonuclease/exonuclease/phosphatase domain-containing protein</fullName>
    </recommendedName>
</protein>
<accession>A0A919FKY1</accession>
<feature type="transmembrane region" description="Helical" evidence="1">
    <location>
        <begin position="54"/>
        <end position="73"/>
    </location>
</feature>
<dbReference type="InterPro" id="IPR036691">
    <property type="entry name" value="Endo/exonu/phosph_ase_sf"/>
</dbReference>
<feature type="domain" description="Endonuclease/exonuclease/phosphatase" evidence="2">
    <location>
        <begin position="113"/>
        <end position="313"/>
    </location>
</feature>
<reference evidence="3" key="1">
    <citation type="journal article" date="2014" name="Int. J. Syst. Evol. Microbiol.">
        <title>Complete genome sequence of Corynebacterium casei LMG S-19264T (=DSM 44701T), isolated from a smear-ripened cheese.</title>
        <authorList>
            <consortium name="US DOE Joint Genome Institute (JGI-PGF)"/>
            <person name="Walter F."/>
            <person name="Albersmeier A."/>
            <person name="Kalinowski J."/>
            <person name="Ruckert C."/>
        </authorList>
    </citation>
    <scope>NUCLEOTIDE SEQUENCE</scope>
    <source>
        <strain evidence="3">CGMCC 4.7398</strain>
    </source>
</reference>
<reference evidence="3" key="2">
    <citation type="submission" date="2020-09" db="EMBL/GenBank/DDBJ databases">
        <authorList>
            <person name="Sun Q."/>
            <person name="Zhou Y."/>
        </authorList>
    </citation>
    <scope>NUCLEOTIDE SEQUENCE</scope>
    <source>
        <strain evidence="3">CGMCC 4.7398</strain>
    </source>
</reference>
<dbReference type="EMBL" id="BNAS01000001">
    <property type="protein sequence ID" value="GHH67864.1"/>
    <property type="molecule type" value="Genomic_DNA"/>
</dbReference>
<dbReference type="InterPro" id="IPR005135">
    <property type="entry name" value="Endo/exonuclease/phosphatase"/>
</dbReference>
<feature type="transmembrane region" description="Helical" evidence="1">
    <location>
        <begin position="24"/>
        <end position="42"/>
    </location>
</feature>
<feature type="transmembrane region" description="Helical" evidence="1">
    <location>
        <begin position="78"/>
        <end position="95"/>
    </location>
</feature>
<dbReference type="Proteomes" id="UP000627369">
    <property type="component" value="Unassembled WGS sequence"/>
</dbReference>
<keyword evidence="1" id="KW-0812">Transmembrane</keyword>
<comment type="caution">
    <text evidence="3">The sequence shown here is derived from an EMBL/GenBank/DDBJ whole genome shotgun (WGS) entry which is preliminary data.</text>
</comment>
<evidence type="ECO:0000313" key="4">
    <source>
        <dbReference type="Proteomes" id="UP000627369"/>
    </source>
</evidence>
<evidence type="ECO:0000256" key="1">
    <source>
        <dbReference type="SAM" id="Phobius"/>
    </source>
</evidence>
<dbReference type="Gene3D" id="3.60.10.10">
    <property type="entry name" value="Endonuclease/exonuclease/phosphatase"/>
    <property type="match status" value="1"/>
</dbReference>
<sequence length="325" mass="34484">MIVEAKHAIPTATPAKTAWQRGRLLALGSVVAAVLLVAHEYVPNRWGNLGSLVQTFLPWLGLAVPLGILAALLRRSALAILAVLLPLAAWIWVFLPQLRPVDPAPADLTVVQHNVSDTNTDVAGTAEVLLAAEPDVVTLTEVSEAAAEEYTQAFGAALPHHETQGTVGVWSRYPLRGKEAVDIRPEGVDASWDRCLRVVIQRDGGAAALYVAHLPSVRFGSGGFETELRNASAQSLAEAIDADKNETIIVAGDLNAVLADDAMAPLTNLVTAPTTGFELTYPAVFPVVQIDHVLARGATVTEVRALDKTGSDHLPVVAHVDTPWS</sequence>
<evidence type="ECO:0000313" key="3">
    <source>
        <dbReference type="EMBL" id="GHH67864.1"/>
    </source>
</evidence>